<gene>
    <name evidence="4" type="ORF">QR685DRAFT_609442</name>
</gene>
<dbReference type="EMBL" id="JAVLET010000014">
    <property type="protein sequence ID" value="KAL0465994.1"/>
    <property type="molecule type" value="Genomic_DNA"/>
</dbReference>
<feature type="region of interest" description="Disordered" evidence="2">
    <location>
        <begin position="936"/>
        <end position="977"/>
    </location>
</feature>
<evidence type="ECO:0000313" key="4">
    <source>
        <dbReference type="EMBL" id="KAL0465994.1"/>
    </source>
</evidence>
<feature type="transmembrane region" description="Helical" evidence="3">
    <location>
        <begin position="64"/>
        <end position="87"/>
    </location>
</feature>
<feature type="region of interest" description="Disordered" evidence="2">
    <location>
        <begin position="794"/>
        <end position="814"/>
    </location>
</feature>
<feature type="compositionally biased region" description="Low complexity" evidence="2">
    <location>
        <begin position="1089"/>
        <end position="1110"/>
    </location>
</feature>
<dbReference type="Proteomes" id="UP001451303">
    <property type="component" value="Unassembled WGS sequence"/>
</dbReference>
<feature type="region of interest" description="Disordered" evidence="2">
    <location>
        <begin position="181"/>
        <end position="204"/>
    </location>
</feature>
<feature type="compositionally biased region" description="Basic and acidic residues" evidence="2">
    <location>
        <begin position="317"/>
        <end position="328"/>
    </location>
</feature>
<feature type="compositionally biased region" description="Polar residues" evidence="2">
    <location>
        <begin position="286"/>
        <end position="295"/>
    </location>
</feature>
<keyword evidence="3" id="KW-1133">Transmembrane helix</keyword>
<feature type="region of interest" description="Disordered" evidence="2">
    <location>
        <begin position="701"/>
        <end position="722"/>
    </location>
</feature>
<organism evidence="4 5">
    <name type="scientific">Neurospora intermedia</name>
    <dbReference type="NCBI Taxonomy" id="5142"/>
    <lineage>
        <taxon>Eukaryota</taxon>
        <taxon>Fungi</taxon>
        <taxon>Dikarya</taxon>
        <taxon>Ascomycota</taxon>
        <taxon>Pezizomycotina</taxon>
        <taxon>Sordariomycetes</taxon>
        <taxon>Sordariomycetidae</taxon>
        <taxon>Sordariales</taxon>
        <taxon>Sordariaceae</taxon>
        <taxon>Neurospora</taxon>
    </lineage>
</organism>
<keyword evidence="3" id="KW-0812">Transmembrane</keyword>
<keyword evidence="5" id="KW-1185">Reference proteome</keyword>
<name>A0ABR3D004_NEUIN</name>
<feature type="compositionally biased region" description="Basic and acidic residues" evidence="2">
    <location>
        <begin position="1216"/>
        <end position="1225"/>
    </location>
</feature>
<feature type="transmembrane region" description="Helical" evidence="3">
    <location>
        <begin position="99"/>
        <end position="132"/>
    </location>
</feature>
<reference evidence="4 5" key="1">
    <citation type="submission" date="2023-09" db="EMBL/GenBank/DDBJ databases">
        <title>Multi-omics analysis of a traditional fermented food reveals byproduct-associated fungal strains for waste-to-food upcycling.</title>
        <authorList>
            <consortium name="Lawrence Berkeley National Laboratory"/>
            <person name="Rekdal V.M."/>
            <person name="Villalobos-Escobedo J.M."/>
            <person name="Rodriguez-Valeron N."/>
            <person name="Garcia M.O."/>
            <person name="Vasquez D.P."/>
            <person name="Damayanti I."/>
            <person name="Sorensen P.M."/>
            <person name="Baidoo E.E."/>
            <person name="De Carvalho A.C."/>
            <person name="Riley R."/>
            <person name="Lipzen A."/>
            <person name="He G."/>
            <person name="Yan M."/>
            <person name="Haridas S."/>
            <person name="Daum C."/>
            <person name="Yoshinaga Y."/>
            <person name="Ng V."/>
            <person name="Grigoriev I.V."/>
            <person name="Munk R."/>
            <person name="Nuraida L."/>
            <person name="Wijaya C.H."/>
            <person name="Morales P.-C."/>
            <person name="Keasling J.D."/>
        </authorList>
    </citation>
    <scope>NUCLEOTIDE SEQUENCE [LARGE SCALE GENOMIC DNA]</scope>
    <source>
        <strain evidence="4 5">FGSC 2613</strain>
    </source>
</reference>
<evidence type="ECO:0000256" key="1">
    <source>
        <dbReference type="SAM" id="Coils"/>
    </source>
</evidence>
<accession>A0ABR3D004</accession>
<sequence>MAKIQPAQDESLLGTVFSNLIRARYLVTRLTAAAVDTTCQYVTSPEYRKRIHDHVRRFHSERPLLTVFLAIQFALAFVPSLLFLGYITSTVLVSLGGALLFSLFWMGVGLFFFSCALLATGAIGVFLFVSFIMFQRAVQLLNTLTSTLSQGARPPQKQEEREKPLPKAEKVLRIVDIKQEDGHMQNGTEEENVNSDKEFGGDTPPPVVYQDAATGDKEHGENLEEANVEIIQKEVDDIKDLHEPFLNNESDISPAMAFVNDKTHDQSPNTSGPVRFTSTYSPSGSFVNPSGSFTNPAVPLSLRGGGPGEPASGETEETTHLSPRKDSLDSLPSTTIVESPPLPPLLQLSSIPKTDEECFETLRHESERMIVGSFILSGLIFPGVGNKLADKLAALSGTKLRDISWPSSAGAAVALACAEDLLNGIYGRYVSGPTPFSVSFPLLYTPSGTGQDGKVGVLQFIDCITPNFKHHLHVFRQVIDAEGASPPTSTNDEHNNTSNSNRLLWSLIADLEHLIYGDEMPKQKDTHRSTKVAKTEGDDTLNHDGPAFSIEKCILQLFFDIDPKEYLSLRTCNEGLPEHAAIRGTQNEAVANKIASTPKDGETLTTDQVLQLLDHRKAGPLKSEGFVVWRGKSDGLPTDEHQFIWMKYKRRPQSHEKQAKTQMKAVRKRVNAYLSSVHDDPAKSANEPPLSDMLQTLKAQLAESSSGNESGKSLAADTSANDEMTAEIELEKDLREELVKRCILRLNPASASTFRSQDKGKEKDDAIKLSHHNGSHIVAVKMPIDQLQGFERADRADKAKQAQLSKKGDPLTSQEREKLALMKSTLKSIRAAFELQKIENRMEELEKQEKVNQRRQEAERDIAETCASAGPNGGRIAKKMASQASAVRGSEANEDNSKAAKQAMRELSYQMICTVADKTRHNATILWLQEQDPTAPSCSVNAVAGPSRTTSESPVVKEDASMSTASEMGSDADPAVSSERRIELLAQEMGCKEAFDKGLERLRNEFDLTSVADGLIDHFLEVDRTADGRAFLRRMEARAIRFIAAHGGAVVDDAVGYAGAAPGGDDVGGTSVGPDDSAGSPPVADTDTPHGGPADPASPSSSGSPGNPVDSENDANLRGGGLNTWEEGSWEDEAVVLEKDEATGTIRNAEEVQNFWDDVRRQLKIDDDEIYDSESDYGEEPRGRREVRDAADDAYLACLRGDISTSFTMDTFLSTRPDKDDNNKSHDRRFIKKSAPPLPIPMTRDNTAARGPASQNVPGLMAIHCRNLFPPRKSGSKFEEDPRDLNRDFEEEAVAAAAAAVAAMRVEQQLLLLAKEPPTPPAPTHYYHSWPTGRKSQKTCANKELLSRCEKLEKRAKTWPSRLFLFSVKKEDIDSQENFYYKGSTSRLKTLFRRVTGAGEEG</sequence>
<feature type="region of interest" description="Disordered" evidence="2">
    <location>
        <begin position="1216"/>
        <end position="1245"/>
    </location>
</feature>
<keyword evidence="3" id="KW-0472">Membrane</keyword>
<feature type="coiled-coil region" evidence="1">
    <location>
        <begin position="828"/>
        <end position="861"/>
    </location>
</feature>
<dbReference type="Pfam" id="PF16015">
    <property type="entry name" value="Promethin"/>
    <property type="match status" value="1"/>
</dbReference>
<keyword evidence="1" id="KW-0175">Coiled coil</keyword>
<evidence type="ECO:0000256" key="3">
    <source>
        <dbReference type="SAM" id="Phobius"/>
    </source>
</evidence>
<evidence type="ECO:0000313" key="5">
    <source>
        <dbReference type="Proteomes" id="UP001451303"/>
    </source>
</evidence>
<feature type="region of interest" description="Disordered" evidence="2">
    <location>
        <begin position="1066"/>
        <end position="1129"/>
    </location>
</feature>
<proteinExistence type="predicted"/>
<evidence type="ECO:0000256" key="2">
    <source>
        <dbReference type="SAM" id="MobiDB-lite"/>
    </source>
</evidence>
<protein>
    <submittedName>
        <fullName evidence="4">Uncharacterized protein</fullName>
    </submittedName>
</protein>
<feature type="region of interest" description="Disordered" evidence="2">
    <location>
        <begin position="286"/>
        <end position="336"/>
    </location>
</feature>
<comment type="caution">
    <text evidence="4">The sequence shown here is derived from an EMBL/GenBank/DDBJ whole genome shotgun (WGS) entry which is preliminary data.</text>
</comment>